<dbReference type="InterPro" id="IPR014284">
    <property type="entry name" value="RNA_pol_sigma-70_dom"/>
</dbReference>
<keyword evidence="4" id="KW-0804">Transcription</keyword>
<dbReference type="InterPro" id="IPR013249">
    <property type="entry name" value="RNA_pol_sigma70_r4_t2"/>
</dbReference>
<dbReference type="KEGG" id="prz:GZH47_01110"/>
<evidence type="ECO:0000256" key="4">
    <source>
        <dbReference type="ARBA" id="ARBA00023163"/>
    </source>
</evidence>
<dbReference type="InterPro" id="IPR039425">
    <property type="entry name" value="RNA_pol_sigma-70-like"/>
</dbReference>
<evidence type="ECO:0000313" key="8">
    <source>
        <dbReference type="Proteomes" id="UP000479114"/>
    </source>
</evidence>
<gene>
    <name evidence="7" type="ORF">GZH47_01110</name>
</gene>
<name>A0A6C0NTT5_9BACL</name>
<dbReference type="AlphaFoldDB" id="A0A6C0NTT5"/>
<keyword evidence="2" id="KW-0805">Transcription regulation</keyword>
<proteinExistence type="inferred from homology"/>
<dbReference type="NCBIfam" id="TIGR02937">
    <property type="entry name" value="sigma70-ECF"/>
    <property type="match status" value="1"/>
</dbReference>
<dbReference type="PANTHER" id="PTHR43133:SF51">
    <property type="entry name" value="RNA POLYMERASE SIGMA FACTOR"/>
    <property type="match status" value="1"/>
</dbReference>
<feature type="domain" description="RNA polymerase sigma-70 region 2" evidence="5">
    <location>
        <begin position="28"/>
        <end position="94"/>
    </location>
</feature>
<dbReference type="InterPro" id="IPR013324">
    <property type="entry name" value="RNA_pol_sigma_r3/r4-like"/>
</dbReference>
<evidence type="ECO:0000259" key="5">
    <source>
        <dbReference type="Pfam" id="PF04542"/>
    </source>
</evidence>
<feature type="domain" description="RNA polymerase sigma factor 70 region 4 type 2" evidence="6">
    <location>
        <begin position="124"/>
        <end position="173"/>
    </location>
</feature>
<dbReference type="Gene3D" id="1.10.10.10">
    <property type="entry name" value="Winged helix-like DNA-binding domain superfamily/Winged helix DNA-binding domain"/>
    <property type="match status" value="1"/>
</dbReference>
<evidence type="ECO:0000256" key="3">
    <source>
        <dbReference type="ARBA" id="ARBA00023082"/>
    </source>
</evidence>
<keyword evidence="8" id="KW-1185">Reference proteome</keyword>
<dbReference type="GO" id="GO:0003677">
    <property type="term" value="F:DNA binding"/>
    <property type="evidence" value="ECO:0007669"/>
    <property type="project" value="InterPro"/>
</dbReference>
<dbReference type="Pfam" id="PF04542">
    <property type="entry name" value="Sigma70_r2"/>
    <property type="match status" value="1"/>
</dbReference>
<comment type="similarity">
    <text evidence="1">Belongs to the sigma-70 factor family. ECF subfamily.</text>
</comment>
<evidence type="ECO:0000313" key="7">
    <source>
        <dbReference type="EMBL" id="QHW29568.1"/>
    </source>
</evidence>
<evidence type="ECO:0000256" key="1">
    <source>
        <dbReference type="ARBA" id="ARBA00010641"/>
    </source>
</evidence>
<dbReference type="GO" id="GO:0016987">
    <property type="term" value="F:sigma factor activity"/>
    <property type="evidence" value="ECO:0007669"/>
    <property type="project" value="UniProtKB-KW"/>
</dbReference>
<keyword evidence="3" id="KW-0731">Sigma factor</keyword>
<dbReference type="Gene3D" id="1.10.1740.10">
    <property type="match status" value="1"/>
</dbReference>
<dbReference type="SUPFAM" id="SSF88659">
    <property type="entry name" value="Sigma3 and sigma4 domains of RNA polymerase sigma factors"/>
    <property type="match status" value="1"/>
</dbReference>
<sequence length="181" mass="20967">MSKRVVDEELKHIIHRAKHGDREAFANLVQRFKGHVYRYAAGMLGDRMDAEDVSQETFIKAYYSLSSLDNEYAFSSWILRIAGNLCKDRLKKRANTPMQDMDEEQNERIADRHAADPLEKLSMEEGLGRLSVGHREVLLLHEIQGYNYEEIAEMIGVPLGTVKSRLFAARMNLRNELRRED</sequence>
<dbReference type="GO" id="GO:0006352">
    <property type="term" value="P:DNA-templated transcription initiation"/>
    <property type="evidence" value="ECO:0007669"/>
    <property type="project" value="InterPro"/>
</dbReference>
<evidence type="ECO:0000256" key="2">
    <source>
        <dbReference type="ARBA" id="ARBA00023015"/>
    </source>
</evidence>
<dbReference type="SUPFAM" id="SSF88946">
    <property type="entry name" value="Sigma2 domain of RNA polymerase sigma factors"/>
    <property type="match status" value="1"/>
</dbReference>
<protein>
    <submittedName>
        <fullName evidence="7">Sigma-70 family RNA polymerase sigma factor</fullName>
    </submittedName>
</protein>
<dbReference type="CDD" id="cd06171">
    <property type="entry name" value="Sigma70_r4"/>
    <property type="match status" value="1"/>
</dbReference>
<accession>A0A6C0NTT5</accession>
<dbReference type="PANTHER" id="PTHR43133">
    <property type="entry name" value="RNA POLYMERASE ECF-TYPE SIGMA FACTO"/>
    <property type="match status" value="1"/>
</dbReference>
<evidence type="ECO:0000259" key="6">
    <source>
        <dbReference type="Pfam" id="PF08281"/>
    </source>
</evidence>
<dbReference type="InterPro" id="IPR013325">
    <property type="entry name" value="RNA_pol_sigma_r2"/>
</dbReference>
<dbReference type="Pfam" id="PF08281">
    <property type="entry name" value="Sigma70_r4_2"/>
    <property type="match status" value="1"/>
</dbReference>
<dbReference type="Proteomes" id="UP000479114">
    <property type="component" value="Chromosome"/>
</dbReference>
<dbReference type="InterPro" id="IPR007627">
    <property type="entry name" value="RNA_pol_sigma70_r2"/>
</dbReference>
<organism evidence="7 8">
    <name type="scientific">Paenibacillus rhizovicinus</name>
    <dbReference type="NCBI Taxonomy" id="2704463"/>
    <lineage>
        <taxon>Bacteria</taxon>
        <taxon>Bacillati</taxon>
        <taxon>Bacillota</taxon>
        <taxon>Bacilli</taxon>
        <taxon>Bacillales</taxon>
        <taxon>Paenibacillaceae</taxon>
        <taxon>Paenibacillus</taxon>
    </lineage>
</organism>
<reference evidence="7 8" key="1">
    <citation type="submission" date="2020-02" db="EMBL/GenBank/DDBJ databases">
        <title>Paenibacillus sp. nov., isolated from rhizosphere soil of tomato.</title>
        <authorList>
            <person name="Weon H.-Y."/>
            <person name="Lee S.A."/>
        </authorList>
    </citation>
    <scope>NUCLEOTIDE SEQUENCE [LARGE SCALE GENOMIC DNA]</scope>
    <source>
        <strain evidence="7 8">14171R-81</strain>
    </source>
</reference>
<dbReference type="EMBL" id="CP048286">
    <property type="protein sequence ID" value="QHW29568.1"/>
    <property type="molecule type" value="Genomic_DNA"/>
</dbReference>
<dbReference type="InterPro" id="IPR036388">
    <property type="entry name" value="WH-like_DNA-bd_sf"/>
</dbReference>